<dbReference type="GO" id="GO:0009986">
    <property type="term" value="C:cell surface"/>
    <property type="evidence" value="ECO:0007669"/>
    <property type="project" value="InterPro"/>
</dbReference>
<dbReference type="InterPro" id="IPR001534">
    <property type="entry name" value="Transthyretin-like"/>
</dbReference>
<evidence type="ECO:0000313" key="7">
    <source>
        <dbReference type="Proteomes" id="UP000277928"/>
    </source>
</evidence>
<dbReference type="InterPro" id="IPR038479">
    <property type="entry name" value="Transthyretin-like_sf"/>
</dbReference>
<feature type="chain" id="PRO_5018258791" description="Transthyretin-like family protein" evidence="5">
    <location>
        <begin position="22"/>
        <end position="165"/>
    </location>
</feature>
<accession>A0A3P7JL33</accession>
<dbReference type="OMA" id="DEDSKCT"/>
<evidence type="ECO:0000256" key="2">
    <source>
        <dbReference type="ARBA" id="ARBA00010112"/>
    </source>
</evidence>
<proteinExistence type="inferred from homology"/>
<evidence type="ECO:0000256" key="4">
    <source>
        <dbReference type="ARBA" id="ARBA00022729"/>
    </source>
</evidence>
<organism evidence="6 7">
    <name type="scientific">Litomosoides sigmodontis</name>
    <name type="common">Filarial nematode worm</name>
    <dbReference type="NCBI Taxonomy" id="42156"/>
    <lineage>
        <taxon>Eukaryota</taxon>
        <taxon>Metazoa</taxon>
        <taxon>Ecdysozoa</taxon>
        <taxon>Nematoda</taxon>
        <taxon>Chromadorea</taxon>
        <taxon>Rhabditida</taxon>
        <taxon>Spirurina</taxon>
        <taxon>Spiruromorpha</taxon>
        <taxon>Filarioidea</taxon>
        <taxon>Onchocercidae</taxon>
        <taxon>Litomosoides</taxon>
    </lineage>
</organism>
<name>A0A3P7JL33_LITSI</name>
<protein>
    <recommendedName>
        <fullName evidence="8">Transthyretin-like family protein</fullName>
    </recommendedName>
</protein>
<dbReference type="AlphaFoldDB" id="A0A3P7JL33"/>
<dbReference type="STRING" id="42156.A0A3P7JL33"/>
<dbReference type="EMBL" id="UYRX01001584">
    <property type="protein sequence ID" value="VDM91693.1"/>
    <property type="molecule type" value="Genomic_DNA"/>
</dbReference>
<comment type="subcellular location">
    <subcellularLocation>
        <location evidence="1">Secreted</location>
    </subcellularLocation>
</comment>
<evidence type="ECO:0000313" key="6">
    <source>
        <dbReference type="EMBL" id="VDM91693.1"/>
    </source>
</evidence>
<dbReference type="Pfam" id="PF01060">
    <property type="entry name" value="TTR-52"/>
    <property type="match status" value="1"/>
</dbReference>
<feature type="signal peptide" evidence="5">
    <location>
        <begin position="1"/>
        <end position="21"/>
    </location>
</feature>
<dbReference type="PANTHER" id="PTHR21700">
    <property type="entry name" value="TRANSTHYRETIN-LIKE FAMILY PROTEIN-RELATED"/>
    <property type="match status" value="1"/>
</dbReference>
<keyword evidence="3" id="KW-0964">Secreted</keyword>
<keyword evidence="4 5" id="KW-0732">Signal</keyword>
<dbReference type="Proteomes" id="UP000277928">
    <property type="component" value="Unassembled WGS sequence"/>
</dbReference>
<gene>
    <name evidence="6" type="ORF">NLS_LOCUS9428</name>
</gene>
<evidence type="ECO:0000256" key="1">
    <source>
        <dbReference type="ARBA" id="ARBA00004613"/>
    </source>
</evidence>
<evidence type="ECO:0000256" key="3">
    <source>
        <dbReference type="ARBA" id="ARBA00022525"/>
    </source>
</evidence>
<dbReference type="Gene3D" id="2.60.40.3330">
    <property type="match status" value="1"/>
</dbReference>
<evidence type="ECO:0008006" key="8">
    <source>
        <dbReference type="Google" id="ProtNLM"/>
    </source>
</evidence>
<keyword evidence="7" id="KW-1185">Reference proteome</keyword>
<dbReference type="GO" id="GO:0005576">
    <property type="term" value="C:extracellular region"/>
    <property type="evidence" value="ECO:0007669"/>
    <property type="project" value="UniProtKB-SubCell"/>
</dbReference>
<reference evidence="6 7" key="1">
    <citation type="submission" date="2018-08" db="EMBL/GenBank/DDBJ databases">
        <authorList>
            <person name="Laetsch R D."/>
            <person name="Stevens L."/>
            <person name="Kumar S."/>
            <person name="Blaxter L. M."/>
        </authorList>
    </citation>
    <scope>NUCLEOTIDE SEQUENCE [LARGE SCALE GENOMIC DNA]</scope>
</reference>
<comment type="similarity">
    <text evidence="2">Belongs to the nematode transthyretin-like family.</text>
</comment>
<dbReference type="OrthoDB" id="5845431at2759"/>
<evidence type="ECO:0000256" key="5">
    <source>
        <dbReference type="SAM" id="SignalP"/>
    </source>
</evidence>
<sequence length="165" mass="18875">MLRFWLEVFAILSVVARATHAYRIERMVQSTAVRGKFICGEKPAVGVRIKLFEDDFNPLNGYSQPVSANEYMTALNPDDVLNQTYTDEDGQFFVHGTTVEVTQIQPILKVYHTCLHNGLPGLRKIHFLVPRHFTNYGTHAERVLDIGIFNLEAVLPDEEYESYVE</sequence>